<keyword evidence="3" id="KW-1185">Reference proteome</keyword>
<evidence type="ECO:0000313" key="3">
    <source>
        <dbReference type="Proteomes" id="UP000249464"/>
    </source>
</evidence>
<feature type="region of interest" description="Disordered" evidence="1">
    <location>
        <begin position="346"/>
        <end position="397"/>
    </location>
</feature>
<accession>A0A2X0M7F5</accession>
<name>A0A2X0M7F5_9BASI</name>
<dbReference type="AlphaFoldDB" id="A0A2X0M7F5"/>
<dbReference type="EMBL" id="FQNC01000045">
    <property type="protein sequence ID" value="SGY61876.1"/>
    <property type="molecule type" value="Genomic_DNA"/>
</dbReference>
<organism evidence="2 3">
    <name type="scientific">Microbotryum silenes-dioicae</name>
    <dbReference type="NCBI Taxonomy" id="796604"/>
    <lineage>
        <taxon>Eukaryota</taxon>
        <taxon>Fungi</taxon>
        <taxon>Dikarya</taxon>
        <taxon>Basidiomycota</taxon>
        <taxon>Pucciniomycotina</taxon>
        <taxon>Microbotryomycetes</taxon>
        <taxon>Microbotryales</taxon>
        <taxon>Microbotryaceae</taxon>
        <taxon>Microbotryum</taxon>
    </lineage>
</organism>
<gene>
    <name evidence="2" type="primary">BQ5605_C007g04617</name>
    <name evidence="2" type="ORF">BQ5605_C007G04617</name>
</gene>
<protein>
    <submittedName>
        <fullName evidence="2">BQ5605_C007g04617 protein</fullName>
    </submittedName>
</protein>
<feature type="compositionally biased region" description="Low complexity" evidence="1">
    <location>
        <begin position="373"/>
        <end position="386"/>
    </location>
</feature>
<feature type="compositionally biased region" description="Polar residues" evidence="1">
    <location>
        <begin position="346"/>
        <end position="358"/>
    </location>
</feature>
<feature type="compositionally biased region" description="Low complexity" evidence="1">
    <location>
        <begin position="89"/>
        <end position="100"/>
    </location>
</feature>
<reference evidence="2 3" key="1">
    <citation type="submission" date="2016-11" db="EMBL/GenBank/DDBJ databases">
        <authorList>
            <person name="Jaros S."/>
            <person name="Januszkiewicz K."/>
            <person name="Wedrychowicz H."/>
        </authorList>
    </citation>
    <scope>NUCLEOTIDE SEQUENCE [LARGE SCALE GENOMIC DNA]</scope>
</reference>
<feature type="compositionally biased region" description="Polar residues" evidence="1">
    <location>
        <begin position="387"/>
        <end position="397"/>
    </location>
</feature>
<evidence type="ECO:0000313" key="2">
    <source>
        <dbReference type="EMBL" id="SGY61876.1"/>
    </source>
</evidence>
<proteinExistence type="predicted"/>
<sequence length="397" mass="44080">MLELLLPFTGVRERRREPIRVSVPVRSHDLGWGLGLAKYHWVVPKLEPLRDSMRTPPVTILPDELLHRIFCFVQSEPLSTAPLPSSRRAGSLSTAPSAPATSLGNAISFQLARIRASLECLRNQNGQAERISQRMDQMGLYGLSTDRSSPELMASRARVAALRSFSLVHRRWTPIAQRLLFSSVAITHELQAKEMFHSLTPRTHRFQSLSITGVSNGAVEALLSRVQAVAQLRLALVQESHNAVGFQGSMLLSPGLKDLDTLVLGDPFRFTDWPDSWPTHLRRLSITSSAFFDSSEQGHSRPVTRHLPPTLSELHFRMRGADQLPHQLHLLIEALPSNSFLLTMTRPTNSTKNPTPTIHSKRLVGSTTLHKQSPTSFSPLSSLPRSNTSAFNSSSPT</sequence>
<feature type="region of interest" description="Disordered" evidence="1">
    <location>
        <begin position="81"/>
        <end position="100"/>
    </location>
</feature>
<evidence type="ECO:0000256" key="1">
    <source>
        <dbReference type="SAM" id="MobiDB-lite"/>
    </source>
</evidence>
<dbReference type="Proteomes" id="UP000249464">
    <property type="component" value="Unassembled WGS sequence"/>
</dbReference>